<evidence type="ECO:0000259" key="4">
    <source>
        <dbReference type="Pfam" id="PF04927"/>
    </source>
</evidence>
<proteinExistence type="inferred from homology"/>
<evidence type="ECO:0000256" key="1">
    <source>
        <dbReference type="ARBA" id="ARBA00010733"/>
    </source>
</evidence>
<dbReference type="InterPro" id="IPR007011">
    <property type="entry name" value="LEA_SMP_dom"/>
</dbReference>
<feature type="compositionally biased region" description="Basic and acidic residues" evidence="3">
    <location>
        <begin position="1"/>
        <end position="17"/>
    </location>
</feature>
<dbReference type="Proteomes" id="UP001605036">
    <property type="component" value="Unassembled WGS sequence"/>
</dbReference>
<evidence type="ECO:0000256" key="3">
    <source>
        <dbReference type="SAM" id="MobiDB-lite"/>
    </source>
</evidence>
<keyword evidence="2" id="KW-0677">Repeat</keyword>
<dbReference type="PANTHER" id="PTHR31174:SF7">
    <property type="entry name" value="LATE EMBRYOGENESIS ABUNDANT PROTEIN 31-RELATED"/>
    <property type="match status" value="1"/>
</dbReference>
<sequence length="206" mass="20834">MSSSQERRHAGHIEPERPAVGVSEETATKTKGVSILTMADQESRSAIKEESVGFEVPPGPVTIGEALENVASKIGDKTLTKGDARAIQSAEAIAACSPSGVKGGPGSEALAAVDSKGVKRVPKIGEVLTDAAARLPDDKIVTPVDAARVVSAESRNTAGGRIEKGGVASTLQQAAAYNQNAGFLPGADGDPGQCPPTAASGPRTRG</sequence>
<feature type="domain" description="SMP" evidence="4">
    <location>
        <begin position="61"/>
        <end position="114"/>
    </location>
</feature>
<gene>
    <name evidence="5" type="ORF">R1flu_012632</name>
</gene>
<feature type="domain" description="SMP" evidence="4">
    <location>
        <begin position="123"/>
        <end position="180"/>
    </location>
</feature>
<name>A0ABD1ZB51_9MARC</name>
<reference evidence="5 6" key="1">
    <citation type="submission" date="2024-09" db="EMBL/GenBank/DDBJ databases">
        <title>Chromosome-scale assembly of Riccia fluitans.</title>
        <authorList>
            <person name="Paukszto L."/>
            <person name="Sawicki J."/>
            <person name="Karawczyk K."/>
            <person name="Piernik-Szablinska J."/>
            <person name="Szczecinska M."/>
            <person name="Mazdziarz M."/>
        </authorList>
    </citation>
    <scope>NUCLEOTIDE SEQUENCE [LARGE SCALE GENOMIC DNA]</scope>
    <source>
        <strain evidence="5">Rf_01</strain>
        <tissue evidence="5">Aerial parts of the thallus</tissue>
    </source>
</reference>
<dbReference type="PANTHER" id="PTHR31174">
    <property type="entry name" value="SEED MATURATION FAMILY PROTEIN"/>
    <property type="match status" value="1"/>
</dbReference>
<accession>A0ABD1ZB51</accession>
<evidence type="ECO:0000256" key="2">
    <source>
        <dbReference type="ARBA" id="ARBA00022737"/>
    </source>
</evidence>
<comment type="caution">
    <text evidence="5">The sequence shown here is derived from an EMBL/GenBank/DDBJ whole genome shotgun (WGS) entry which is preliminary data.</text>
</comment>
<feature type="region of interest" description="Disordered" evidence="3">
    <location>
        <begin position="182"/>
        <end position="206"/>
    </location>
</feature>
<evidence type="ECO:0000313" key="5">
    <source>
        <dbReference type="EMBL" id="KAL2645045.1"/>
    </source>
</evidence>
<dbReference type="InterPro" id="IPR042971">
    <property type="entry name" value="LEA_SMP"/>
</dbReference>
<comment type="similarity">
    <text evidence="1">Belongs to the LEA type SMP family.</text>
</comment>
<evidence type="ECO:0000313" key="6">
    <source>
        <dbReference type="Proteomes" id="UP001605036"/>
    </source>
</evidence>
<dbReference type="EMBL" id="JBHFFA010000002">
    <property type="protein sequence ID" value="KAL2645045.1"/>
    <property type="molecule type" value="Genomic_DNA"/>
</dbReference>
<dbReference type="AlphaFoldDB" id="A0ABD1ZB51"/>
<feature type="region of interest" description="Disordered" evidence="3">
    <location>
        <begin position="1"/>
        <end position="33"/>
    </location>
</feature>
<protein>
    <recommendedName>
        <fullName evidence="4">SMP domain-containing protein</fullName>
    </recommendedName>
</protein>
<dbReference type="Pfam" id="PF04927">
    <property type="entry name" value="SMP"/>
    <property type="match status" value="2"/>
</dbReference>
<organism evidence="5 6">
    <name type="scientific">Riccia fluitans</name>
    <dbReference type="NCBI Taxonomy" id="41844"/>
    <lineage>
        <taxon>Eukaryota</taxon>
        <taxon>Viridiplantae</taxon>
        <taxon>Streptophyta</taxon>
        <taxon>Embryophyta</taxon>
        <taxon>Marchantiophyta</taxon>
        <taxon>Marchantiopsida</taxon>
        <taxon>Marchantiidae</taxon>
        <taxon>Marchantiales</taxon>
        <taxon>Ricciaceae</taxon>
        <taxon>Riccia</taxon>
    </lineage>
</organism>
<keyword evidence="6" id="KW-1185">Reference proteome</keyword>